<dbReference type="EMBL" id="OM716005">
    <property type="protein sequence ID" value="UNI71898.1"/>
    <property type="molecule type" value="Genomic_DNA"/>
</dbReference>
<evidence type="ECO:0000313" key="1">
    <source>
        <dbReference type="EMBL" id="UNI71898.1"/>
    </source>
</evidence>
<sequence length="239" mass="26564">MAKAPTKKFFMTPVGEVGSYPYIQKPDYGTEKFPKPRGQYLIRLRVPSEKAQGLVDMLTKQADALYERYENEEFPQKLAAAKQAGKRPPKKLDQCQLPFFETDDGHVEFTFKSHASYKDVKTNETKPLTLRVYDSKGKRIFDVPSVNRGSEGRVEFSVTEFVSEVAGVGVSLQLSKFQLLVLKEWSGDDTFGGEDLSGEYGTSGFVADQFGSGAEEPSYEGGDGEPSGDGDESYRNVDF</sequence>
<keyword evidence="2" id="KW-1185">Reference proteome</keyword>
<organism evidence="1 2">
    <name type="scientific">Aeromonas phage vB_ AhaP_PT2</name>
    <dbReference type="NCBI Taxonomy" id="2924715"/>
    <lineage>
        <taxon>Viruses</taxon>
        <taxon>Duplodnaviria</taxon>
        <taxon>Heunggongvirae</taxon>
        <taxon>Uroviricota</taxon>
        <taxon>Caudoviricetes</taxon>
        <taxon>Autographivirales</taxon>
        <taxon>Autotranscriptaviridae</taxon>
        <taxon>Studiervirinae</taxon>
        <taxon>Armandvirus</taxon>
        <taxon>Armandvirus PT2</taxon>
    </lineage>
</organism>
<evidence type="ECO:0000313" key="2">
    <source>
        <dbReference type="Proteomes" id="UP000829341"/>
    </source>
</evidence>
<reference evidence="1" key="1">
    <citation type="submission" date="2022-02" db="EMBL/GenBank/DDBJ databases">
        <authorList>
            <person name="Zhang L."/>
            <person name="Yu H."/>
            <person name="Feng C."/>
        </authorList>
    </citation>
    <scope>NUCLEOTIDE SEQUENCE</scope>
</reference>
<dbReference type="Proteomes" id="UP000829341">
    <property type="component" value="Segment"/>
</dbReference>
<accession>A0AC61TT56</accession>
<protein>
    <submittedName>
        <fullName evidence="1">SsDNA-binding protein</fullName>
    </submittedName>
</protein>
<proteinExistence type="predicted"/>
<name>A0AC61TT56_9CAUD</name>